<evidence type="ECO:0000313" key="2">
    <source>
        <dbReference type="Proteomes" id="UP000306420"/>
    </source>
</evidence>
<gene>
    <name evidence="1" type="ORF">FEZ33_08420</name>
</gene>
<dbReference type="Proteomes" id="UP000306420">
    <property type="component" value="Unassembled WGS sequence"/>
</dbReference>
<name>A0A5R9DTP9_9LACT</name>
<reference evidence="1 2" key="1">
    <citation type="submission" date="2019-05" db="EMBL/GenBank/DDBJ databases">
        <title>The metagenome of a microbial culture collection derived from dairy environment covers the genomic content of the human microbiome.</title>
        <authorList>
            <person name="Roder T."/>
            <person name="Wuthrich D."/>
            <person name="Sattari Z."/>
            <person name="Von Ah U."/>
            <person name="Bar C."/>
            <person name="Ronchi F."/>
            <person name="Macpherson A.J."/>
            <person name="Ganal-Vonarburg S.C."/>
            <person name="Bruggmann R."/>
            <person name="Vergeres G."/>
        </authorList>
    </citation>
    <scope>NUCLEOTIDE SEQUENCE [LARGE SCALE GENOMIC DNA]</scope>
    <source>
        <strain evidence="1 2">FAM 24227</strain>
    </source>
</reference>
<proteinExistence type="predicted"/>
<organism evidence="1 2">
    <name type="scientific">Ruoffia tabacinasalis</name>
    <dbReference type="NCBI Taxonomy" id="87458"/>
    <lineage>
        <taxon>Bacteria</taxon>
        <taxon>Bacillati</taxon>
        <taxon>Bacillota</taxon>
        <taxon>Bacilli</taxon>
        <taxon>Lactobacillales</taxon>
        <taxon>Aerococcaceae</taxon>
        <taxon>Ruoffia</taxon>
    </lineage>
</organism>
<sequence>MYTDKNGKVTESNINDYVKEPVEGTSVLDQRVSNSPDNSDSIGTLATQYDFLYGVEYSSAWDMTGRLYGERTLTDGPRRTFEFSAGTAIGTVIGALLGVATGGVLSVPVVATALGVGLVGSGTGALIDTAVGGTTYSRTERYDYEVVANDEVGLRTYTEDVTISVPNSNNSGTTMVPYLSTGDTRSRTDMIHAGIYNVYLNNN</sequence>
<comment type="caution">
    <text evidence="1">The sequence shown here is derived from an EMBL/GenBank/DDBJ whole genome shotgun (WGS) entry which is preliminary data.</text>
</comment>
<evidence type="ECO:0000313" key="1">
    <source>
        <dbReference type="EMBL" id="TLQ40397.1"/>
    </source>
</evidence>
<dbReference type="OrthoDB" id="2590482at2"/>
<dbReference type="EMBL" id="VBSP01000030">
    <property type="protein sequence ID" value="TLQ40397.1"/>
    <property type="molecule type" value="Genomic_DNA"/>
</dbReference>
<protein>
    <submittedName>
        <fullName evidence="1">Uncharacterized protein</fullName>
    </submittedName>
</protein>
<dbReference type="RefSeq" id="WP_138404963.1">
    <property type="nucleotide sequence ID" value="NZ_VBSP01000030.1"/>
</dbReference>
<dbReference type="AlphaFoldDB" id="A0A5R9DTP9"/>
<accession>A0A5R9DTP9</accession>